<reference evidence="1 2" key="1">
    <citation type="submission" date="2013-11" db="EMBL/GenBank/DDBJ databases">
        <title>The Genome Sequence of Phytophthora parasitica P1569.</title>
        <authorList>
            <consortium name="The Broad Institute Genomics Platform"/>
            <person name="Russ C."/>
            <person name="Tyler B."/>
            <person name="Panabieres F."/>
            <person name="Shan W."/>
            <person name="Tripathy S."/>
            <person name="Grunwald N."/>
            <person name="Machado M."/>
            <person name="Johnson C.S."/>
            <person name="Arredondo F."/>
            <person name="Hong C."/>
            <person name="Coffey M."/>
            <person name="Young S.K."/>
            <person name="Zeng Q."/>
            <person name="Gargeya S."/>
            <person name="Fitzgerald M."/>
            <person name="Abouelleil A."/>
            <person name="Alvarado L."/>
            <person name="Chapman S.B."/>
            <person name="Gainer-Dewar J."/>
            <person name="Goldberg J."/>
            <person name="Griggs A."/>
            <person name="Gujja S."/>
            <person name="Hansen M."/>
            <person name="Howarth C."/>
            <person name="Imamovic A."/>
            <person name="Ireland A."/>
            <person name="Larimer J."/>
            <person name="McCowan C."/>
            <person name="Murphy C."/>
            <person name="Pearson M."/>
            <person name="Poon T.W."/>
            <person name="Priest M."/>
            <person name="Roberts A."/>
            <person name="Saif S."/>
            <person name="Shea T."/>
            <person name="Sykes S."/>
            <person name="Wortman J."/>
            <person name="Nusbaum C."/>
            <person name="Birren B."/>
        </authorList>
    </citation>
    <scope>NUCLEOTIDE SEQUENCE [LARGE SCALE GENOMIC DNA]</scope>
    <source>
        <strain evidence="1 2">P1569</strain>
    </source>
</reference>
<organism evidence="1 2">
    <name type="scientific">Phytophthora nicotianae P1569</name>
    <dbReference type="NCBI Taxonomy" id="1317065"/>
    <lineage>
        <taxon>Eukaryota</taxon>
        <taxon>Sar</taxon>
        <taxon>Stramenopiles</taxon>
        <taxon>Oomycota</taxon>
        <taxon>Peronosporomycetes</taxon>
        <taxon>Peronosporales</taxon>
        <taxon>Peronosporaceae</taxon>
        <taxon>Phytophthora</taxon>
    </lineage>
</organism>
<sequence length="127" mass="13374">MQRTSKADGNDCGRRRKGAALARCCNWAQVSRGSASIEPRPIGQNASIGGGGGRFGCSDATAADRAEAVSTLSRSLSSLRSSVSCWTFSSSTTAVVWSFSFSRTFIFSLAARTVESLESTTEMLCTA</sequence>
<evidence type="ECO:0000313" key="1">
    <source>
        <dbReference type="EMBL" id="ETI36424.1"/>
    </source>
</evidence>
<evidence type="ECO:0000313" key="2">
    <source>
        <dbReference type="Proteomes" id="UP000018721"/>
    </source>
</evidence>
<keyword evidence="2" id="KW-1185">Reference proteome</keyword>
<dbReference type="Proteomes" id="UP000018721">
    <property type="component" value="Unassembled WGS sequence"/>
</dbReference>
<dbReference type="HOGENOM" id="CLU_1974913_0_0_1"/>
<accession>V9EBF7</accession>
<dbReference type="EMBL" id="ANIZ01003038">
    <property type="protein sequence ID" value="ETI36424.1"/>
    <property type="molecule type" value="Genomic_DNA"/>
</dbReference>
<name>V9EBF7_PHYNI</name>
<dbReference type="AlphaFoldDB" id="V9EBF7"/>
<protein>
    <submittedName>
        <fullName evidence="1">Uncharacterized protein</fullName>
    </submittedName>
</protein>
<proteinExistence type="predicted"/>
<comment type="caution">
    <text evidence="1">The sequence shown here is derived from an EMBL/GenBank/DDBJ whole genome shotgun (WGS) entry which is preliminary data.</text>
</comment>
<gene>
    <name evidence="1" type="ORF">F443_17443</name>
</gene>